<reference evidence="2 3" key="1">
    <citation type="journal article" date="2016" name="Int. J. Syst. Evol. Microbiol.">
        <title>Labrenzia salina sp. nov., isolated from the rhizosphere of the halophyte Arthrocnemum macrostachyum.</title>
        <authorList>
            <person name="Camacho M."/>
            <person name="Redondo-Gomez S."/>
            <person name="Rodriguez-Llorente I."/>
            <person name="Rohde M."/>
            <person name="Sproer C."/>
            <person name="Schumann P."/>
            <person name="Klenk H.P."/>
            <person name="Montero-Calasanz M.D.C."/>
        </authorList>
    </citation>
    <scope>NUCLEOTIDE SEQUENCE [LARGE SCALE GENOMIC DNA]</scope>
    <source>
        <strain evidence="2 3">DSM 29163</strain>
    </source>
</reference>
<dbReference type="EMBL" id="JAPEVI010000003">
    <property type="protein sequence ID" value="MCX2722191.1"/>
    <property type="molecule type" value="Genomic_DNA"/>
</dbReference>
<evidence type="ECO:0000313" key="2">
    <source>
        <dbReference type="EMBL" id="MCX2722191.1"/>
    </source>
</evidence>
<organism evidence="2 3">
    <name type="scientific">Roseibium salinum</name>
    <dbReference type="NCBI Taxonomy" id="1604349"/>
    <lineage>
        <taxon>Bacteria</taxon>
        <taxon>Pseudomonadati</taxon>
        <taxon>Pseudomonadota</taxon>
        <taxon>Alphaproteobacteria</taxon>
        <taxon>Hyphomicrobiales</taxon>
        <taxon>Stappiaceae</taxon>
        <taxon>Roseibium</taxon>
    </lineage>
</organism>
<dbReference type="SUPFAM" id="SSF53850">
    <property type="entry name" value="Periplasmic binding protein-like II"/>
    <property type="match status" value="1"/>
</dbReference>
<keyword evidence="1" id="KW-0732">Signal</keyword>
<feature type="signal peptide" evidence="1">
    <location>
        <begin position="1"/>
        <end position="20"/>
    </location>
</feature>
<protein>
    <submittedName>
        <fullName evidence="2">Transporter substrate-binding domain-containing protein</fullName>
    </submittedName>
</protein>
<dbReference type="RefSeq" id="WP_265961886.1">
    <property type="nucleotide sequence ID" value="NZ_JAPEVI010000003.1"/>
</dbReference>
<accession>A0ABT3QZB7</accession>
<evidence type="ECO:0000313" key="3">
    <source>
        <dbReference type="Proteomes" id="UP001300261"/>
    </source>
</evidence>
<comment type="caution">
    <text evidence="2">The sequence shown here is derived from an EMBL/GenBank/DDBJ whole genome shotgun (WGS) entry which is preliminary data.</text>
</comment>
<name>A0ABT3QZB7_9HYPH</name>
<dbReference type="Gene3D" id="3.40.190.10">
    <property type="entry name" value="Periplasmic binding protein-like II"/>
    <property type="match status" value="2"/>
</dbReference>
<dbReference type="Proteomes" id="UP001300261">
    <property type="component" value="Unassembled WGS sequence"/>
</dbReference>
<feature type="chain" id="PRO_5047372474" evidence="1">
    <location>
        <begin position="21"/>
        <end position="248"/>
    </location>
</feature>
<proteinExistence type="predicted"/>
<keyword evidence="3" id="KW-1185">Reference proteome</keyword>
<evidence type="ECO:0000256" key="1">
    <source>
        <dbReference type="SAM" id="SignalP"/>
    </source>
</evidence>
<gene>
    <name evidence="2" type="ORF">ON753_07195</name>
</gene>
<sequence length="248" mass="26847">MRRLVGIFVFLLLLGSGTSADVQQRLVLSTIEGTPNGVIGAAVLKAAYGKLGIDLDIYYTSGKRSLLVAASGSVDGEVLRVGTVSEMHPTLIRIGVPIHTLEVSAFSKRSNAPKQRVEDLPYLRVGHLRGAVLPEDVTRHLSDVWRANSNRELFKLLMADKLDAVLTSTVTEAVTIRQLGIEEGEIVGQPIGRENLYHFLHKKHADLVPEITTVLEQMAASGELDAIITALTEELLGGKFPVHAGNVE</sequence>